<dbReference type="EMBL" id="OZ019901">
    <property type="protein sequence ID" value="CAK9236964.1"/>
    <property type="molecule type" value="Genomic_DNA"/>
</dbReference>
<organism evidence="1 2">
    <name type="scientific">Sphagnum troendelagicum</name>
    <dbReference type="NCBI Taxonomy" id="128251"/>
    <lineage>
        <taxon>Eukaryota</taxon>
        <taxon>Viridiplantae</taxon>
        <taxon>Streptophyta</taxon>
        <taxon>Embryophyta</taxon>
        <taxon>Bryophyta</taxon>
        <taxon>Sphagnophytina</taxon>
        <taxon>Sphagnopsida</taxon>
        <taxon>Sphagnales</taxon>
        <taxon>Sphagnaceae</taxon>
        <taxon>Sphagnum</taxon>
    </lineage>
</organism>
<dbReference type="Proteomes" id="UP001497512">
    <property type="component" value="Chromosome 9"/>
</dbReference>
<reference evidence="1" key="1">
    <citation type="submission" date="2024-02" db="EMBL/GenBank/DDBJ databases">
        <authorList>
            <consortium name="ELIXIR-Norway"/>
            <consortium name="Elixir Norway"/>
        </authorList>
    </citation>
    <scope>NUCLEOTIDE SEQUENCE</scope>
</reference>
<dbReference type="PANTHER" id="PTHR37235:SF2">
    <property type="entry name" value="OS05G0371500 PROTEIN"/>
    <property type="match status" value="1"/>
</dbReference>
<protein>
    <submittedName>
        <fullName evidence="1">Uncharacterized protein</fullName>
    </submittedName>
</protein>
<accession>A0ABP0V3E2</accession>
<evidence type="ECO:0000313" key="2">
    <source>
        <dbReference type="Proteomes" id="UP001497512"/>
    </source>
</evidence>
<name>A0ABP0V3E2_9BRYO</name>
<keyword evidence="2" id="KW-1185">Reference proteome</keyword>
<dbReference type="PANTHER" id="PTHR37235">
    <property type="entry name" value="ZINC METALLOPROTEINASE AUREOLYSIN"/>
    <property type="match status" value="1"/>
</dbReference>
<gene>
    <name evidence="1" type="ORF">CSSPTR1EN2_LOCUS23364</name>
</gene>
<proteinExistence type="predicted"/>
<evidence type="ECO:0000313" key="1">
    <source>
        <dbReference type="EMBL" id="CAK9236964.1"/>
    </source>
</evidence>
<sequence>MQRMIQGLMQLAISRLRTQMLQVEKVVEVLKPGPLGIKEHKYSDAELQAARTVAEKARENWSRISKQR</sequence>